<organism evidence="1 2">
    <name type="scientific">Austropuccinia psidii MF-1</name>
    <dbReference type="NCBI Taxonomy" id="1389203"/>
    <lineage>
        <taxon>Eukaryota</taxon>
        <taxon>Fungi</taxon>
        <taxon>Dikarya</taxon>
        <taxon>Basidiomycota</taxon>
        <taxon>Pucciniomycotina</taxon>
        <taxon>Pucciniomycetes</taxon>
        <taxon>Pucciniales</taxon>
        <taxon>Sphaerophragmiaceae</taxon>
        <taxon>Austropuccinia</taxon>
    </lineage>
</organism>
<evidence type="ECO:0000313" key="1">
    <source>
        <dbReference type="EMBL" id="MBW0473101.1"/>
    </source>
</evidence>
<dbReference type="Proteomes" id="UP000765509">
    <property type="component" value="Unassembled WGS sequence"/>
</dbReference>
<gene>
    <name evidence="1" type="ORF">O181_012816</name>
</gene>
<keyword evidence="2" id="KW-1185">Reference proteome</keyword>
<reference evidence="1" key="1">
    <citation type="submission" date="2021-03" db="EMBL/GenBank/DDBJ databases">
        <title>Draft genome sequence of rust myrtle Austropuccinia psidii MF-1, a brazilian biotype.</title>
        <authorList>
            <person name="Quecine M.C."/>
            <person name="Pachon D.M.R."/>
            <person name="Bonatelli M.L."/>
            <person name="Correr F.H."/>
            <person name="Franceschini L.M."/>
            <person name="Leite T.F."/>
            <person name="Margarido G.R.A."/>
            <person name="Almeida C.A."/>
            <person name="Ferrarezi J.A."/>
            <person name="Labate C.A."/>
        </authorList>
    </citation>
    <scope>NUCLEOTIDE SEQUENCE</scope>
    <source>
        <strain evidence="1">MF-1</strain>
    </source>
</reference>
<name>A0A9Q3BV92_9BASI</name>
<dbReference type="Pfam" id="PF14223">
    <property type="entry name" value="Retrotran_gag_2"/>
    <property type="match status" value="1"/>
</dbReference>
<protein>
    <recommendedName>
        <fullName evidence="3">DUF4219 domain-containing protein</fullName>
    </recommendedName>
</protein>
<dbReference type="EMBL" id="AVOT02003297">
    <property type="protein sequence ID" value="MBW0473101.1"/>
    <property type="molecule type" value="Genomic_DNA"/>
</dbReference>
<evidence type="ECO:0008006" key="3">
    <source>
        <dbReference type="Google" id="ProtNLM"/>
    </source>
</evidence>
<comment type="caution">
    <text evidence="1">The sequence shown here is derived from an EMBL/GenBank/DDBJ whole genome shotgun (WGS) entry which is preliminary data.</text>
</comment>
<accession>A0A9Q3BV92</accession>
<sequence>MEKPNIKEYSNTPLLDGKNYPLWNIMMDVELTARGLKDICDSEIPSNADIATISNGNRLNGEAVHLIISRIHPTLLVSFVDTLTARNAKALWQRINNKFASHTVANRRRTWLRWEGLRFNGNIKEYINECSKMMFDIAGLGINMPPDIMAYSILGKISRDSNQYDHVIDSMVISMDSTINPQRVLDQLSDLLNHECRCLNKQKRRKH</sequence>
<proteinExistence type="predicted"/>
<evidence type="ECO:0000313" key="2">
    <source>
        <dbReference type="Proteomes" id="UP000765509"/>
    </source>
</evidence>
<dbReference type="AlphaFoldDB" id="A0A9Q3BV92"/>